<sequence>LARFALLPVLELRGFFPRSTALMSIVGGNISKPGQFPWQVSLHFQREHICGGSIITSSWVLTAAHCVYGSDRCAPPLLAPTHHKVVVSGQLHIALHPSVQDTWLQIR</sequence>
<evidence type="ECO:0000313" key="4">
    <source>
        <dbReference type="Ensembl" id="ENSXCOP00000011058.1"/>
    </source>
</evidence>
<dbReference type="InterPro" id="IPR001254">
    <property type="entry name" value="Trypsin_dom"/>
</dbReference>
<evidence type="ECO:0000313" key="5">
    <source>
        <dbReference type="Proteomes" id="UP000261380"/>
    </source>
</evidence>
<dbReference type="STRING" id="32473.ENSXCOP00000011058"/>
<keyword evidence="5" id="KW-1185">Reference proteome</keyword>
<proteinExistence type="predicted"/>
<organism evidence="4 5">
    <name type="scientific">Xiphophorus couchianus</name>
    <name type="common">Monterrey platyfish</name>
    <dbReference type="NCBI Taxonomy" id="32473"/>
    <lineage>
        <taxon>Eukaryota</taxon>
        <taxon>Metazoa</taxon>
        <taxon>Chordata</taxon>
        <taxon>Craniata</taxon>
        <taxon>Vertebrata</taxon>
        <taxon>Euteleostomi</taxon>
        <taxon>Actinopterygii</taxon>
        <taxon>Neopterygii</taxon>
        <taxon>Teleostei</taxon>
        <taxon>Neoteleostei</taxon>
        <taxon>Acanthomorphata</taxon>
        <taxon>Ovalentaria</taxon>
        <taxon>Atherinomorphae</taxon>
        <taxon>Cyprinodontiformes</taxon>
        <taxon>Poeciliidae</taxon>
        <taxon>Poeciliinae</taxon>
        <taxon>Xiphophorus</taxon>
    </lineage>
</organism>
<dbReference type="PANTHER" id="PTHR24252">
    <property type="entry name" value="ACROSIN-RELATED"/>
    <property type="match status" value="1"/>
</dbReference>
<dbReference type="PROSITE" id="PS50240">
    <property type="entry name" value="TRYPSIN_DOM"/>
    <property type="match status" value="1"/>
</dbReference>
<dbReference type="Proteomes" id="UP000261380">
    <property type="component" value="Unplaced"/>
</dbReference>
<dbReference type="GO" id="GO:0006508">
    <property type="term" value="P:proteolysis"/>
    <property type="evidence" value="ECO:0007669"/>
    <property type="project" value="InterPro"/>
</dbReference>
<reference evidence="4" key="2">
    <citation type="submission" date="2025-09" db="UniProtKB">
        <authorList>
            <consortium name="Ensembl"/>
        </authorList>
    </citation>
    <scope>IDENTIFICATION</scope>
</reference>
<name>A0A3B5LFZ3_9TELE</name>
<protein>
    <recommendedName>
        <fullName evidence="3">Peptidase S1 domain-containing protein</fullName>
    </recommendedName>
</protein>
<evidence type="ECO:0000256" key="1">
    <source>
        <dbReference type="ARBA" id="ARBA00023157"/>
    </source>
</evidence>
<dbReference type="AlphaFoldDB" id="A0A3B5LFZ3"/>
<keyword evidence="1" id="KW-1015">Disulfide bond</keyword>
<dbReference type="PROSITE" id="PS00134">
    <property type="entry name" value="TRYPSIN_HIS"/>
    <property type="match status" value="1"/>
</dbReference>
<dbReference type="InterPro" id="IPR018114">
    <property type="entry name" value="TRYPSIN_HIS"/>
</dbReference>
<dbReference type="Ensembl" id="ENSXCOT00000011185.1">
    <property type="protein sequence ID" value="ENSXCOP00000011058.1"/>
    <property type="gene ID" value="ENSXCOG00000008356.1"/>
</dbReference>
<feature type="domain" description="Peptidase S1" evidence="3">
    <location>
        <begin position="25"/>
        <end position="107"/>
    </location>
</feature>
<dbReference type="PANTHER" id="PTHR24252:SF27">
    <property type="entry name" value="TRANSMEMBRANE PROTEASE SERINE 3-LIKE"/>
    <property type="match status" value="1"/>
</dbReference>
<dbReference type="Gene3D" id="2.40.10.10">
    <property type="entry name" value="Trypsin-like serine proteases"/>
    <property type="match status" value="1"/>
</dbReference>
<keyword evidence="2" id="KW-0325">Glycoprotein</keyword>
<dbReference type="Pfam" id="PF00089">
    <property type="entry name" value="Trypsin"/>
    <property type="match status" value="1"/>
</dbReference>
<evidence type="ECO:0000256" key="2">
    <source>
        <dbReference type="ARBA" id="ARBA00023180"/>
    </source>
</evidence>
<dbReference type="FunFam" id="2.40.10.10:FF:000068">
    <property type="entry name" value="transmembrane protease serine 2"/>
    <property type="match status" value="1"/>
</dbReference>
<dbReference type="GO" id="GO:0004252">
    <property type="term" value="F:serine-type endopeptidase activity"/>
    <property type="evidence" value="ECO:0007669"/>
    <property type="project" value="InterPro"/>
</dbReference>
<reference evidence="4" key="1">
    <citation type="submission" date="2025-08" db="UniProtKB">
        <authorList>
            <consortium name="Ensembl"/>
        </authorList>
    </citation>
    <scope>IDENTIFICATION</scope>
</reference>
<dbReference type="SUPFAM" id="SSF50494">
    <property type="entry name" value="Trypsin-like serine proteases"/>
    <property type="match status" value="1"/>
</dbReference>
<dbReference type="InterPro" id="IPR009003">
    <property type="entry name" value="Peptidase_S1_PA"/>
</dbReference>
<accession>A0A3B5LFZ3</accession>
<dbReference type="GeneTree" id="ENSGT00940000158589"/>
<evidence type="ECO:0000259" key="3">
    <source>
        <dbReference type="PROSITE" id="PS50240"/>
    </source>
</evidence>
<dbReference type="InterPro" id="IPR043504">
    <property type="entry name" value="Peptidase_S1_PA_chymotrypsin"/>
</dbReference>